<dbReference type="EMBL" id="RWIS01000018">
    <property type="protein sequence ID" value="RSK24209.1"/>
    <property type="molecule type" value="Genomic_DNA"/>
</dbReference>
<name>A0A3R9NZ16_9BACT</name>
<evidence type="ECO:0000313" key="2">
    <source>
        <dbReference type="Proteomes" id="UP000280066"/>
    </source>
</evidence>
<proteinExistence type="predicted"/>
<accession>A0A3R9NZ16</accession>
<sequence>MSTPSEQLAHLGTPQFYRRYAGFRGAFYKIWPCGAYELITFGDTVSWLYLFATFTDNGESLQQVAKLAKPITRAEYETAVTRCLDNPNGSVLARPAAVDWKVKEWNDAHRSR</sequence>
<dbReference type="RefSeq" id="WP_125433566.1">
    <property type="nucleotide sequence ID" value="NZ_RWIS01000018.1"/>
</dbReference>
<dbReference type="AlphaFoldDB" id="A0A3R9NZ16"/>
<protein>
    <submittedName>
        <fullName evidence="1">Uncharacterized protein</fullName>
    </submittedName>
</protein>
<keyword evidence="2" id="KW-1185">Reference proteome</keyword>
<dbReference type="Proteomes" id="UP000280066">
    <property type="component" value="Unassembled WGS sequence"/>
</dbReference>
<reference evidence="1 2" key="1">
    <citation type="submission" date="2018-12" db="EMBL/GenBank/DDBJ databases">
        <authorList>
            <person name="Feng G."/>
            <person name="Zhu H."/>
        </authorList>
    </citation>
    <scope>NUCLEOTIDE SEQUENCE [LARGE SCALE GENOMIC DNA]</scope>
    <source>
        <strain evidence="1 2">9PBR-2</strain>
    </source>
</reference>
<gene>
    <name evidence="1" type="ORF">EI290_20735</name>
</gene>
<evidence type="ECO:0000313" key="1">
    <source>
        <dbReference type="EMBL" id="RSK24209.1"/>
    </source>
</evidence>
<organism evidence="1 2">
    <name type="scientific">Hymenobacter metallilatus</name>
    <dbReference type="NCBI Taxonomy" id="2493666"/>
    <lineage>
        <taxon>Bacteria</taxon>
        <taxon>Pseudomonadati</taxon>
        <taxon>Bacteroidota</taxon>
        <taxon>Cytophagia</taxon>
        <taxon>Cytophagales</taxon>
        <taxon>Hymenobacteraceae</taxon>
        <taxon>Hymenobacter</taxon>
    </lineage>
</organism>
<comment type="caution">
    <text evidence="1">The sequence shown here is derived from an EMBL/GenBank/DDBJ whole genome shotgun (WGS) entry which is preliminary data.</text>
</comment>